<dbReference type="OrthoDB" id="6435279at2759"/>
<evidence type="ECO:0000313" key="4">
    <source>
        <dbReference type="EMBL" id="GFR29883.1"/>
    </source>
</evidence>
<feature type="domain" description="Integrase zinc-binding" evidence="2">
    <location>
        <begin position="308"/>
        <end position="357"/>
    </location>
</feature>
<dbReference type="InterPro" id="IPR040676">
    <property type="entry name" value="DUF5641"/>
</dbReference>
<proteinExistence type="predicted"/>
<dbReference type="Pfam" id="PF17921">
    <property type="entry name" value="Integrase_H2C2"/>
    <property type="match status" value="1"/>
</dbReference>
<dbReference type="Proteomes" id="UP000887116">
    <property type="component" value="Unassembled WGS sequence"/>
</dbReference>
<feature type="coiled-coil region" evidence="1">
    <location>
        <begin position="57"/>
        <end position="93"/>
    </location>
</feature>
<comment type="caution">
    <text evidence="4">The sequence shown here is derived from an EMBL/GenBank/DDBJ whole genome shotgun (WGS) entry which is preliminary data.</text>
</comment>
<sequence length="559" mass="63694">MSIVSKLKKNELKLVAEKIGLTVPGDAKMIDLKRLIEESDVFKEDYEFVKSVIEQVLEEVKTQKSQLNGEIELERLKLERVKAELKLAKLRSSANNSETSLNGGETEASIDFDTLKEQIVSDKMFQTIDRETAAHINIRPSGDWFRPLQLGKELNFPRYVDEIHNCEPYQRELKDNQMESMCFLVPNNEILPIIDKCSSFLKLQGVLAWCVRFKEKNPSQITTGNLTVAELSTALLCLVRKVQSVYFTTEIWCIERGQQLPDSINLLTSSPFLDERKILCVGGRLRHSHLPAEQKDPILIPNNHLICDLIVKHYHFSYLHKGAEAALANIRTKFWIVNGRSKVKRVIKQCIKCLKVSAKGKNQMMADLLVPEAIHLEIVSNLSIEAVLVKGEDNSKLLNWSLAKIVEVHPGTDDITRVVTLKTAYVDADAVHTSTQGGSYNPEIKHNIKKSFSNFYPNDIEENTEILNLEVNDNIPVTEFQFNPFDHFDKLGESNFKKIVVEQPPLHWEAILSHLPILGLTEVNFCTLLSHRWEIQNEGPLTDEEMACVEELKNVYKLI</sequence>
<dbReference type="PANTHER" id="PTHR47331:SF2">
    <property type="match status" value="1"/>
</dbReference>
<evidence type="ECO:0000259" key="3">
    <source>
        <dbReference type="Pfam" id="PF18701"/>
    </source>
</evidence>
<gene>
    <name evidence="4" type="primary">AVEN_172970_1</name>
    <name evidence="4" type="ORF">TNCT_153561</name>
</gene>
<dbReference type="Pfam" id="PF18701">
    <property type="entry name" value="DUF5641"/>
    <property type="match status" value="1"/>
</dbReference>
<dbReference type="PANTHER" id="PTHR47331">
    <property type="entry name" value="PHD-TYPE DOMAIN-CONTAINING PROTEIN"/>
    <property type="match status" value="1"/>
</dbReference>
<accession>A0A8X6HUJ1</accession>
<keyword evidence="5" id="KW-1185">Reference proteome</keyword>
<reference evidence="4" key="1">
    <citation type="submission" date="2020-07" db="EMBL/GenBank/DDBJ databases">
        <title>Multicomponent nature underlies the extraordinary mechanical properties of spider dragline silk.</title>
        <authorList>
            <person name="Kono N."/>
            <person name="Nakamura H."/>
            <person name="Mori M."/>
            <person name="Yoshida Y."/>
            <person name="Ohtoshi R."/>
            <person name="Malay A.D."/>
            <person name="Moran D.A.P."/>
            <person name="Tomita M."/>
            <person name="Numata K."/>
            <person name="Arakawa K."/>
        </authorList>
    </citation>
    <scope>NUCLEOTIDE SEQUENCE</scope>
</reference>
<dbReference type="InterPro" id="IPR041588">
    <property type="entry name" value="Integrase_H2C2"/>
</dbReference>
<protein>
    <submittedName>
        <fullName evidence="4">Integrase catalytic domain-containing protein</fullName>
    </submittedName>
</protein>
<evidence type="ECO:0000259" key="2">
    <source>
        <dbReference type="Pfam" id="PF17921"/>
    </source>
</evidence>
<dbReference type="AlphaFoldDB" id="A0A8X6HUJ1"/>
<keyword evidence="1" id="KW-0175">Coiled coil</keyword>
<feature type="domain" description="DUF5641" evidence="3">
    <location>
        <begin position="382"/>
        <end position="424"/>
    </location>
</feature>
<dbReference type="EMBL" id="BMAO01029171">
    <property type="protein sequence ID" value="GFR29883.1"/>
    <property type="molecule type" value="Genomic_DNA"/>
</dbReference>
<evidence type="ECO:0000256" key="1">
    <source>
        <dbReference type="SAM" id="Coils"/>
    </source>
</evidence>
<organism evidence="4 5">
    <name type="scientific">Trichonephila clavata</name>
    <name type="common">Joro spider</name>
    <name type="synonym">Nephila clavata</name>
    <dbReference type="NCBI Taxonomy" id="2740835"/>
    <lineage>
        <taxon>Eukaryota</taxon>
        <taxon>Metazoa</taxon>
        <taxon>Ecdysozoa</taxon>
        <taxon>Arthropoda</taxon>
        <taxon>Chelicerata</taxon>
        <taxon>Arachnida</taxon>
        <taxon>Araneae</taxon>
        <taxon>Araneomorphae</taxon>
        <taxon>Entelegynae</taxon>
        <taxon>Araneoidea</taxon>
        <taxon>Nephilidae</taxon>
        <taxon>Trichonephila</taxon>
    </lineage>
</organism>
<dbReference type="Gene3D" id="1.10.340.70">
    <property type="match status" value="1"/>
</dbReference>
<name>A0A8X6HUJ1_TRICU</name>
<evidence type="ECO:0000313" key="5">
    <source>
        <dbReference type="Proteomes" id="UP000887116"/>
    </source>
</evidence>